<evidence type="ECO:0000313" key="8">
    <source>
        <dbReference type="Proteomes" id="UP000318081"/>
    </source>
</evidence>
<keyword evidence="3" id="KW-0812">Transmembrane</keyword>
<reference evidence="7 8" key="1">
    <citation type="submission" date="2019-02" db="EMBL/GenBank/DDBJ databases">
        <title>Deep-cultivation of Planctomycetes and their phenomic and genomic characterization uncovers novel biology.</title>
        <authorList>
            <person name="Wiegand S."/>
            <person name="Jogler M."/>
            <person name="Boedeker C."/>
            <person name="Pinto D."/>
            <person name="Vollmers J."/>
            <person name="Rivas-Marin E."/>
            <person name="Kohn T."/>
            <person name="Peeters S.H."/>
            <person name="Heuer A."/>
            <person name="Rast P."/>
            <person name="Oberbeckmann S."/>
            <person name="Bunk B."/>
            <person name="Jeske O."/>
            <person name="Meyerdierks A."/>
            <person name="Storesund J.E."/>
            <person name="Kallscheuer N."/>
            <person name="Luecker S."/>
            <person name="Lage O.M."/>
            <person name="Pohl T."/>
            <person name="Merkel B.J."/>
            <person name="Hornburger P."/>
            <person name="Mueller R.-W."/>
            <person name="Bruemmer F."/>
            <person name="Labrenz M."/>
            <person name="Spormann A.M."/>
            <person name="Op den Camp H."/>
            <person name="Overmann J."/>
            <person name="Amann R."/>
            <person name="Jetten M.S.M."/>
            <person name="Mascher T."/>
            <person name="Medema M.H."/>
            <person name="Devos D.P."/>
            <person name="Kaster A.-K."/>
            <person name="Ovreas L."/>
            <person name="Rohde M."/>
            <person name="Galperin M.Y."/>
            <person name="Jogler C."/>
        </authorList>
    </citation>
    <scope>NUCLEOTIDE SEQUENCE [LARGE SCALE GENOMIC DNA]</scope>
    <source>
        <strain evidence="7 8">TBK1r</strain>
    </source>
</reference>
<evidence type="ECO:0000256" key="5">
    <source>
        <dbReference type="ARBA" id="ARBA00023237"/>
    </source>
</evidence>
<gene>
    <name evidence="7" type="ORF">TBK1r_53140</name>
</gene>
<evidence type="ECO:0000256" key="4">
    <source>
        <dbReference type="ARBA" id="ARBA00023136"/>
    </source>
</evidence>
<comment type="subcellular location">
    <subcellularLocation>
        <location evidence="1">Cell outer membrane</location>
    </subcellularLocation>
</comment>
<accession>A0ABX5XW80</accession>
<dbReference type="Proteomes" id="UP000318081">
    <property type="component" value="Chromosome"/>
</dbReference>
<keyword evidence="4" id="KW-0472">Membrane</keyword>
<keyword evidence="6" id="KW-0732">Signal</keyword>
<dbReference type="RefSeq" id="WP_145217225.1">
    <property type="nucleotide sequence ID" value="NZ_CP036432.1"/>
</dbReference>
<proteinExistence type="predicted"/>
<dbReference type="Gene3D" id="1.20.1600.10">
    <property type="entry name" value="Outer membrane efflux proteins (OEP)"/>
    <property type="match status" value="1"/>
</dbReference>
<protein>
    <submittedName>
        <fullName evidence="7">Outer membrane efflux protein</fullName>
    </submittedName>
</protein>
<feature type="signal peptide" evidence="6">
    <location>
        <begin position="1"/>
        <end position="33"/>
    </location>
</feature>
<dbReference type="PANTHER" id="PTHR30026:SF23">
    <property type="entry name" value="TO APRF-PUTATIVE OUTER MEMBRANE EFFLUX PROTEIN OR SECRETED ALKALINE PHOSPHATASE-RELATED"/>
    <property type="match status" value="1"/>
</dbReference>
<evidence type="ECO:0000313" key="7">
    <source>
        <dbReference type="EMBL" id="QDV86295.1"/>
    </source>
</evidence>
<dbReference type="EMBL" id="CP036432">
    <property type="protein sequence ID" value="QDV86295.1"/>
    <property type="molecule type" value="Genomic_DNA"/>
</dbReference>
<keyword evidence="5" id="KW-0998">Cell outer membrane</keyword>
<evidence type="ECO:0000256" key="6">
    <source>
        <dbReference type="SAM" id="SignalP"/>
    </source>
</evidence>
<keyword evidence="2" id="KW-1134">Transmembrane beta strand</keyword>
<feature type="chain" id="PRO_5047309353" evidence="6">
    <location>
        <begin position="34"/>
        <end position="701"/>
    </location>
</feature>
<keyword evidence="8" id="KW-1185">Reference proteome</keyword>
<evidence type="ECO:0000256" key="3">
    <source>
        <dbReference type="ARBA" id="ARBA00022692"/>
    </source>
</evidence>
<sequence>MTRSNVRSTNTKRRLLRNLVTALTIATTLPASVGCHVWDRIGPGPHDTTTSYHRGVGLSIEYPEVAECATAVTIAAEAASAPHSLEDPSKLPTIELSLDEAVAMAMRDSPVIRSLPIGATFSTQSATTVFDPAQMASSTQGVEAALAEYDAQYSNTLNWSGADTPRNVLVNAFTQNFQRQVDEGTSAAYASSLSKKTAFGSQFTIRHVVNYTRNNNPNRNFSSDFVGWVEAEWRQPILRGSGLQYNRIVGSSQTPGVYNGVLIARTNEDVALADFEDSVTKLVADVEQAYWDLTTAYRLLEANIKGRESALRTYQYQKVRLDVGAGRQDEEAQAQSQYYQFEANVQSQLGGSTGLYATEQKLRYLLGMPASDGKIIKPTTDPLDSKVVFDWNSALSQALDRRVEIRRQRFLVKRREFELYASRLNKRPQLDFVGLYRYRGLGDHLIGDIDDGRFDGLSSSILNGEFQEWQAGVEFTLPVGLRQAGVAIANAKLQLQRERAVLAEVELRVSHDLAEAARNIDVTYQLVETNYNRYQADLRQVEVLVRRYLDGTDNINFLLQAQRSVVQSEVAFYQALANYNVAVRDLHWEKGSLLAYNQIQLAEDAWEAGATRDAYEKGLFLTPRQDPSEVTMTPPVTRRSFDPSEVQATGVGFSMQDGTIVTEHALVPAEVPVPVPVPAEADVSPMIDESALPADGLQLSE</sequence>
<organism evidence="7 8">
    <name type="scientific">Stieleria magnilauensis</name>
    <dbReference type="NCBI Taxonomy" id="2527963"/>
    <lineage>
        <taxon>Bacteria</taxon>
        <taxon>Pseudomonadati</taxon>
        <taxon>Planctomycetota</taxon>
        <taxon>Planctomycetia</taxon>
        <taxon>Pirellulales</taxon>
        <taxon>Pirellulaceae</taxon>
        <taxon>Stieleria</taxon>
    </lineage>
</organism>
<evidence type="ECO:0000256" key="1">
    <source>
        <dbReference type="ARBA" id="ARBA00004442"/>
    </source>
</evidence>
<dbReference type="PROSITE" id="PS51257">
    <property type="entry name" value="PROKAR_LIPOPROTEIN"/>
    <property type="match status" value="1"/>
</dbReference>
<dbReference type="PANTHER" id="PTHR30026">
    <property type="entry name" value="OUTER MEMBRANE PROTEIN TOLC"/>
    <property type="match status" value="1"/>
</dbReference>
<evidence type="ECO:0000256" key="2">
    <source>
        <dbReference type="ARBA" id="ARBA00022452"/>
    </source>
</evidence>
<name>A0ABX5XW80_9BACT</name>
<dbReference type="InterPro" id="IPR051906">
    <property type="entry name" value="TolC-like"/>
</dbReference>
<dbReference type="SUPFAM" id="SSF56954">
    <property type="entry name" value="Outer membrane efflux proteins (OEP)"/>
    <property type="match status" value="1"/>
</dbReference>